<keyword evidence="2 7" id="KW-0812">Transmembrane</keyword>
<feature type="transmembrane region" description="Helical" evidence="7">
    <location>
        <begin position="17"/>
        <end position="40"/>
    </location>
</feature>
<name>A0AAD4PJP2_9MUSC</name>
<dbReference type="AlphaFoldDB" id="A0AAD4PJP2"/>
<dbReference type="InterPro" id="IPR020846">
    <property type="entry name" value="MFS_dom"/>
</dbReference>
<dbReference type="NCBIfam" id="TIGR00879">
    <property type="entry name" value="SP"/>
    <property type="match status" value="1"/>
</dbReference>
<accession>A0AAD4PJP2</accession>
<organism evidence="9 10">
    <name type="scientific">Drosophila rubida</name>
    <dbReference type="NCBI Taxonomy" id="30044"/>
    <lineage>
        <taxon>Eukaryota</taxon>
        <taxon>Metazoa</taxon>
        <taxon>Ecdysozoa</taxon>
        <taxon>Arthropoda</taxon>
        <taxon>Hexapoda</taxon>
        <taxon>Insecta</taxon>
        <taxon>Pterygota</taxon>
        <taxon>Neoptera</taxon>
        <taxon>Endopterygota</taxon>
        <taxon>Diptera</taxon>
        <taxon>Brachycera</taxon>
        <taxon>Muscomorpha</taxon>
        <taxon>Ephydroidea</taxon>
        <taxon>Drosophilidae</taxon>
        <taxon>Drosophila</taxon>
    </lineage>
</organism>
<feature type="domain" description="Major facilitator superfamily (MFS) profile" evidence="8">
    <location>
        <begin position="22"/>
        <end position="469"/>
    </location>
</feature>
<dbReference type="InterPro" id="IPR045263">
    <property type="entry name" value="GLUT"/>
</dbReference>
<proteinExistence type="inferred from homology"/>
<keyword evidence="4 7" id="KW-0472">Membrane</keyword>
<keyword evidence="10" id="KW-1185">Reference proteome</keyword>
<feature type="transmembrane region" description="Helical" evidence="7">
    <location>
        <begin position="278"/>
        <end position="299"/>
    </location>
</feature>
<feature type="transmembrane region" description="Helical" evidence="7">
    <location>
        <begin position="415"/>
        <end position="435"/>
    </location>
</feature>
<dbReference type="PRINTS" id="PR00171">
    <property type="entry name" value="SUGRTRNSPORT"/>
</dbReference>
<comment type="subcellular location">
    <subcellularLocation>
        <location evidence="1">Membrane</location>
        <topology evidence="1">Multi-pass membrane protein</topology>
    </subcellularLocation>
</comment>
<dbReference type="InterPro" id="IPR036259">
    <property type="entry name" value="MFS_trans_sf"/>
</dbReference>
<dbReference type="GO" id="GO:0016020">
    <property type="term" value="C:membrane"/>
    <property type="evidence" value="ECO:0007669"/>
    <property type="project" value="UniProtKB-SubCell"/>
</dbReference>
<feature type="transmembrane region" description="Helical" evidence="7">
    <location>
        <begin position="130"/>
        <end position="148"/>
    </location>
</feature>
<feature type="non-terminal residue" evidence="9">
    <location>
        <position position="1"/>
    </location>
</feature>
<protein>
    <recommendedName>
        <fullName evidence="8">Major facilitator superfamily (MFS) profile domain-containing protein</fullName>
    </recommendedName>
</protein>
<evidence type="ECO:0000256" key="7">
    <source>
        <dbReference type="SAM" id="Phobius"/>
    </source>
</evidence>
<feature type="transmembrane region" description="Helical" evidence="7">
    <location>
        <begin position="70"/>
        <end position="93"/>
    </location>
</feature>
<feature type="transmembrane region" description="Helical" evidence="7">
    <location>
        <begin position="376"/>
        <end position="403"/>
    </location>
</feature>
<dbReference type="Pfam" id="PF00083">
    <property type="entry name" value="Sugar_tr"/>
    <property type="match status" value="1"/>
</dbReference>
<dbReference type="EMBL" id="JAJJHW010002585">
    <property type="protein sequence ID" value="KAH8369637.1"/>
    <property type="molecule type" value="Genomic_DNA"/>
</dbReference>
<feature type="transmembrane region" description="Helical" evidence="7">
    <location>
        <begin position="105"/>
        <end position="124"/>
    </location>
</feature>
<evidence type="ECO:0000256" key="5">
    <source>
        <dbReference type="ARBA" id="ARBA00023180"/>
    </source>
</evidence>
<dbReference type="InterPro" id="IPR005828">
    <property type="entry name" value="MFS_sugar_transport-like"/>
</dbReference>
<evidence type="ECO:0000313" key="10">
    <source>
        <dbReference type="Proteomes" id="UP001200034"/>
    </source>
</evidence>
<feature type="transmembrane region" description="Helical" evidence="7">
    <location>
        <begin position="194"/>
        <end position="215"/>
    </location>
</feature>
<dbReference type="PANTHER" id="PTHR23503">
    <property type="entry name" value="SOLUTE CARRIER FAMILY 2"/>
    <property type="match status" value="1"/>
</dbReference>
<dbReference type="Gene3D" id="1.20.1250.20">
    <property type="entry name" value="MFS general substrate transporter like domains"/>
    <property type="match status" value="1"/>
</dbReference>
<dbReference type="Proteomes" id="UP001200034">
    <property type="component" value="Unassembled WGS sequence"/>
</dbReference>
<comment type="similarity">
    <text evidence="6">Belongs to the major facilitator superfamily. Sugar transporter (TC 2.A.1.1) family.</text>
</comment>
<evidence type="ECO:0000256" key="6">
    <source>
        <dbReference type="RuleBase" id="RU003346"/>
    </source>
</evidence>
<evidence type="ECO:0000259" key="8">
    <source>
        <dbReference type="PROSITE" id="PS50850"/>
    </source>
</evidence>
<evidence type="ECO:0000256" key="4">
    <source>
        <dbReference type="ARBA" id="ARBA00023136"/>
    </source>
</evidence>
<evidence type="ECO:0000256" key="1">
    <source>
        <dbReference type="ARBA" id="ARBA00004141"/>
    </source>
</evidence>
<keyword evidence="3 7" id="KW-1133">Transmembrane helix</keyword>
<keyword evidence="5" id="KW-0325">Glycoprotein</keyword>
<evidence type="ECO:0000256" key="2">
    <source>
        <dbReference type="ARBA" id="ARBA00022692"/>
    </source>
</evidence>
<dbReference type="SUPFAM" id="SSF103473">
    <property type="entry name" value="MFS general substrate transporter"/>
    <property type="match status" value="1"/>
</dbReference>
<reference evidence="9" key="1">
    <citation type="journal article" date="2021" name="Mol. Ecol. Resour.">
        <title>Phylogenomic analyses of the genus Drosophila reveals genomic signals of climate adaptation.</title>
        <authorList>
            <person name="Li F."/>
            <person name="Rane R.V."/>
            <person name="Luria V."/>
            <person name="Xiong Z."/>
            <person name="Chen J."/>
            <person name="Li Z."/>
            <person name="Catullo R.A."/>
            <person name="Griffin P.C."/>
            <person name="Schiffer M."/>
            <person name="Pearce S."/>
            <person name="Lee S.F."/>
            <person name="McElroy K."/>
            <person name="Stocker A."/>
            <person name="Shirriffs J."/>
            <person name="Cockerell F."/>
            <person name="Coppin C."/>
            <person name="Sgro C.M."/>
            <person name="Karger A."/>
            <person name="Cain J.W."/>
            <person name="Weber J.A."/>
            <person name="Santpere G."/>
            <person name="Kirschner M.W."/>
            <person name="Hoffmann A.A."/>
            <person name="Oakeshott J.G."/>
            <person name="Zhang G."/>
        </authorList>
    </citation>
    <scope>NUCLEOTIDE SEQUENCE</scope>
    <source>
        <strain evidence="9">BGI-SZ-2011g</strain>
    </source>
</reference>
<keyword evidence="6" id="KW-0813">Transport</keyword>
<evidence type="ECO:0000256" key="3">
    <source>
        <dbReference type="ARBA" id="ARBA00022989"/>
    </source>
</evidence>
<evidence type="ECO:0000313" key="9">
    <source>
        <dbReference type="EMBL" id="KAH8369637.1"/>
    </source>
</evidence>
<dbReference type="PROSITE" id="PS50850">
    <property type="entry name" value="MFS"/>
    <property type="match status" value="1"/>
</dbReference>
<comment type="caution">
    <text evidence="9">The sequence shown here is derived from an EMBL/GenBank/DDBJ whole genome shotgun (WGS) entry which is preliminary data.</text>
</comment>
<dbReference type="InterPro" id="IPR003663">
    <property type="entry name" value="Sugar/inositol_transpt"/>
</dbReference>
<feature type="transmembrane region" description="Helical" evidence="7">
    <location>
        <begin position="314"/>
        <end position="336"/>
    </location>
</feature>
<feature type="transmembrane region" description="Helical" evidence="7">
    <location>
        <begin position="441"/>
        <end position="462"/>
    </location>
</feature>
<gene>
    <name evidence="9" type="ORF">KR093_000406</name>
</gene>
<sequence>YSIVMNQDLNGARWTKFLFFICIFVTIGSMLPAGYCFGVINAPAEFIKKWSAQSLNSHYSVQLSRHETTLLWAGIVCSFQIGGIIGALCAAALNSRFGRVGVLRITSVMYTVSCLLQALCRFQIDSVEMLVLGRLIGGMSAAIVYATHPMYLVEIAPRELSGSVGVFTGIGVTGGIVVGQLFSFDFMLGTNEHWHWALSAFMLFVILGALISCFLPESPRYLIAQGRLEAAKSALKHLRSDEQSVDKELAAMVAEAGAAETSMSTKDVLWNAKLRMPIILVLSFHIVHQASGIGAIWYYSVGTFTEAGFNNATALWLNFGLGVLNFLTALAGILFVDKCQRRILLMCSCLLSALFMLLLSFGLYFTVSRFRADYQWLSYICIAFLALFITAFNTALGTMPYFLGSELLVVPPRAAIMALGSLSTWVSNFTSNLLFPILNDIVGPFAFLLFTVICLYGFLITYRYLPETKNRKPEEVAPLMENGFKSKIK</sequence>
<feature type="transmembrane region" description="Helical" evidence="7">
    <location>
        <begin position="160"/>
        <end position="182"/>
    </location>
</feature>
<dbReference type="GO" id="GO:0015149">
    <property type="term" value="F:hexose transmembrane transporter activity"/>
    <property type="evidence" value="ECO:0007669"/>
    <property type="project" value="TreeGrafter"/>
</dbReference>
<feature type="transmembrane region" description="Helical" evidence="7">
    <location>
        <begin position="343"/>
        <end position="364"/>
    </location>
</feature>
<dbReference type="PANTHER" id="PTHR23503:SF127">
    <property type="entry name" value="FI08437P-RELATED"/>
    <property type="match status" value="1"/>
</dbReference>